<evidence type="ECO:0000313" key="3">
    <source>
        <dbReference type="Proteomes" id="UP000664169"/>
    </source>
</evidence>
<feature type="region of interest" description="Disordered" evidence="1">
    <location>
        <begin position="844"/>
        <end position="888"/>
    </location>
</feature>
<evidence type="ECO:0008006" key="4">
    <source>
        <dbReference type="Google" id="ProtNLM"/>
    </source>
</evidence>
<organism evidence="2 3">
    <name type="scientific">Gomphillus americanus</name>
    <dbReference type="NCBI Taxonomy" id="1940652"/>
    <lineage>
        <taxon>Eukaryota</taxon>
        <taxon>Fungi</taxon>
        <taxon>Dikarya</taxon>
        <taxon>Ascomycota</taxon>
        <taxon>Pezizomycotina</taxon>
        <taxon>Lecanoromycetes</taxon>
        <taxon>OSLEUM clade</taxon>
        <taxon>Ostropomycetidae</taxon>
        <taxon>Ostropales</taxon>
        <taxon>Graphidaceae</taxon>
        <taxon>Gomphilloideae</taxon>
        <taxon>Gomphillus</taxon>
    </lineage>
</organism>
<dbReference type="EMBL" id="CAJPDQ010000011">
    <property type="protein sequence ID" value="CAF9916385.1"/>
    <property type="molecule type" value="Genomic_DNA"/>
</dbReference>
<dbReference type="InterPro" id="IPR036322">
    <property type="entry name" value="WD40_repeat_dom_sf"/>
</dbReference>
<feature type="compositionally biased region" description="Basic and acidic residues" evidence="1">
    <location>
        <begin position="369"/>
        <end position="384"/>
    </location>
</feature>
<feature type="compositionally biased region" description="Basic and acidic residues" evidence="1">
    <location>
        <begin position="554"/>
        <end position="564"/>
    </location>
</feature>
<dbReference type="OrthoDB" id="5362656at2759"/>
<name>A0A8H3II20_9LECA</name>
<dbReference type="AlphaFoldDB" id="A0A8H3II20"/>
<proteinExistence type="predicted"/>
<accession>A0A8H3II20</accession>
<keyword evidence="3" id="KW-1185">Reference proteome</keyword>
<evidence type="ECO:0000313" key="2">
    <source>
        <dbReference type="EMBL" id="CAF9916385.1"/>
    </source>
</evidence>
<dbReference type="Gene3D" id="2.130.10.10">
    <property type="entry name" value="YVTN repeat-like/Quinoprotein amine dehydrogenase"/>
    <property type="match status" value="2"/>
</dbReference>
<feature type="compositionally biased region" description="Low complexity" evidence="1">
    <location>
        <begin position="407"/>
        <end position="417"/>
    </location>
</feature>
<feature type="compositionally biased region" description="Polar residues" evidence="1">
    <location>
        <begin position="453"/>
        <end position="464"/>
    </location>
</feature>
<protein>
    <recommendedName>
        <fullName evidence="4">WD40 repeat-like protein</fullName>
    </recommendedName>
</protein>
<dbReference type="Proteomes" id="UP000664169">
    <property type="component" value="Unassembled WGS sequence"/>
</dbReference>
<dbReference type="SUPFAM" id="SSF50978">
    <property type="entry name" value="WD40 repeat-like"/>
    <property type="match status" value="1"/>
</dbReference>
<feature type="compositionally biased region" description="Basic and acidic residues" evidence="1">
    <location>
        <begin position="427"/>
        <end position="438"/>
    </location>
</feature>
<gene>
    <name evidence="2" type="ORF">GOMPHAMPRED_000980</name>
</gene>
<feature type="compositionally biased region" description="Low complexity" evidence="1">
    <location>
        <begin position="517"/>
        <end position="539"/>
    </location>
</feature>
<sequence length="1007" mass="111621">MEALPGVTNHHLIVTTAVGVYSWSNRGSTELFSSNSKGIVASRNMKTDKDLLAVADSQIVILHDIERGMQRTYRLRNEDQGHIRKLFYHPDKQRLFFTTTLQNAVQSFSLQNFELLDAAPNHPSPPTVFAVSPACDLLVSASTDPPTVYLSRITCKQPPLLFIPDCSNTPVVSICFHPSRANVFALGFQDGTIAAYNASVLPVSQMTEERFSYARIYGEISHLASLHHHEIDASSSSAKSSASKYNTEIAVPTVSGMQFIKNRACSVVSVGSDRNCFIVDFQSNGRRAAKVVCNWNLQAAATSLAILNIEDDLVQTDGPGSDVEIDDLLLAIGKNDGSVYIYEQTGRLLATKGFSKDGRILDLEWVQRSKDESQPKSDQQRSRMELQSNVPQANRPEDVSEIPSSPPRLLLKSSRSPIGSRIMVKLHVKDPPPDDYLLRKKSPAQDMDEHPDQNASALDGNATSLPEKHPIDGLWQDVVPEGNRNVDSGIKTKARDDDISNTKPEGSAGNRRRSRQSSRTTARSSGSSMSGRKIKKPIIPLRPLPRPGGKLALRRVESARDRRTSKTSQSPIPTEVVNAVTMGEPQFNRINDEPLRRPNMHMRHRSSKISPLTEAAEPHLPATSSIPPSPLAYAPLTPRSPTTPVQFNRLARSHLDADTGSSMSRTSVYHDSNTKYSTEIPAKTKLNSKPVARMGTVFSSRARLVERDVVTPAAMSDSGTSASSILDWTPSQVQRPTYVPHSRMVSHNLRSMPEEAAVPHGYRKAAEQFHNRDSDASVTSHVDWHKPIAVKGLKILHPIEEIENSSTSEKAEQPVKTTFNTPLPEIAPLNNPKIRKQQTVINLKEKPEKLTDPQPEKKTITPVKPTADTNLPEPRKSDLPGPSRLHSPTTREAIREEDLQLPPMSPPPSIPRSLNPLTTRRFSQLKGIMSLPQIRSSGSTAGSQSLYTIEDVIRIECAAVCNHIDAGFQEQRAWLQGFMKEQNWYAQRLEEENRLFREELARLRRGC</sequence>
<reference evidence="2" key="1">
    <citation type="submission" date="2021-03" db="EMBL/GenBank/DDBJ databases">
        <authorList>
            <person name="Tagirdzhanova G."/>
        </authorList>
    </citation>
    <scope>NUCLEOTIDE SEQUENCE</scope>
</reference>
<feature type="region of interest" description="Disordered" evidence="1">
    <location>
        <begin position="369"/>
        <end position="574"/>
    </location>
</feature>
<evidence type="ECO:0000256" key="1">
    <source>
        <dbReference type="SAM" id="MobiDB-lite"/>
    </source>
</evidence>
<dbReference type="InterPro" id="IPR015943">
    <property type="entry name" value="WD40/YVTN_repeat-like_dom_sf"/>
</dbReference>
<feature type="compositionally biased region" description="Basic and acidic residues" evidence="1">
    <location>
        <begin position="844"/>
        <end position="859"/>
    </location>
</feature>
<comment type="caution">
    <text evidence="2">The sequence shown here is derived from an EMBL/GenBank/DDBJ whole genome shotgun (WGS) entry which is preliminary data.</text>
</comment>